<dbReference type="PROSITE" id="PS50181">
    <property type="entry name" value="FBOX"/>
    <property type="match status" value="1"/>
</dbReference>
<dbReference type="InterPro" id="IPR001810">
    <property type="entry name" value="F-box_dom"/>
</dbReference>
<gene>
    <name evidence="2" type="ORF">QBC37DRAFT_128724</name>
</gene>
<reference evidence="2" key="2">
    <citation type="submission" date="2023-05" db="EMBL/GenBank/DDBJ databases">
        <authorList>
            <consortium name="Lawrence Berkeley National Laboratory"/>
            <person name="Steindorff A."/>
            <person name="Hensen N."/>
            <person name="Bonometti L."/>
            <person name="Westerberg I."/>
            <person name="Brannstrom I.O."/>
            <person name="Guillou S."/>
            <person name="Cros-Aarteil S."/>
            <person name="Calhoun S."/>
            <person name="Haridas S."/>
            <person name="Kuo A."/>
            <person name="Mondo S."/>
            <person name="Pangilinan J."/>
            <person name="Riley R."/>
            <person name="Labutti K."/>
            <person name="Andreopoulos B."/>
            <person name="Lipzen A."/>
            <person name="Chen C."/>
            <person name="Yanf M."/>
            <person name="Daum C."/>
            <person name="Ng V."/>
            <person name="Clum A."/>
            <person name="Ohm R."/>
            <person name="Martin F."/>
            <person name="Silar P."/>
            <person name="Natvig D."/>
            <person name="Lalanne C."/>
            <person name="Gautier V."/>
            <person name="Ament-Velasquez S.L."/>
            <person name="Kruys A."/>
            <person name="Hutchinson M.I."/>
            <person name="Powell A.J."/>
            <person name="Barry K."/>
            <person name="Miller A.N."/>
            <person name="Grigoriev I.V."/>
            <person name="Debuchy R."/>
            <person name="Gladieux P."/>
            <person name="Thoren M.H."/>
            <person name="Johannesson H."/>
        </authorList>
    </citation>
    <scope>NUCLEOTIDE SEQUENCE</scope>
    <source>
        <strain evidence="2">PSN293</strain>
    </source>
</reference>
<dbReference type="PANTHER" id="PTHR46224">
    <property type="entry name" value="ANKYRIN REPEAT FAMILY PROTEIN"/>
    <property type="match status" value="1"/>
</dbReference>
<dbReference type="AlphaFoldDB" id="A0AAN7B9A5"/>
<evidence type="ECO:0000259" key="1">
    <source>
        <dbReference type="PROSITE" id="PS50181"/>
    </source>
</evidence>
<accession>A0AAN7B9A5</accession>
<dbReference type="Proteomes" id="UP001301769">
    <property type="component" value="Unassembled WGS sequence"/>
</dbReference>
<sequence length="350" mass="39353">MASESFLLALPQELLGLILARLSAKDQARLARFNRELSQRTLHSLYKPDSGNSVVEWAVTKGAIDTLRRALARGAPVSWVRHGNRDRPTLTLALKYSQDDTFRFLLEQGADLSLLSRSRTRDFYIDNFLPLYLCLYTDRFDVVRRFIEAGLAVHIPNHDNARMLNKLLLRIVEKSADYDVPQGVVEILLDTGADPNRVDYLPDDDIDALDYIPDYDTNALDLLPQGGPPNSTFSPPSYALLADRADLFSFLIEKGANINGPFTWRKGEDEPRLPLHVPVCAAAFLMARADYDSRPMQLCIEQAPTLEFVFRIMSITCGLIYQSARHLSQADRPMGRKGAPRILLKSSNSC</sequence>
<dbReference type="InterPro" id="IPR036770">
    <property type="entry name" value="Ankyrin_rpt-contain_sf"/>
</dbReference>
<feature type="domain" description="F-box" evidence="1">
    <location>
        <begin position="4"/>
        <end position="49"/>
    </location>
</feature>
<dbReference type="Gene3D" id="1.25.40.20">
    <property type="entry name" value="Ankyrin repeat-containing domain"/>
    <property type="match status" value="1"/>
</dbReference>
<dbReference type="EMBL" id="MU858082">
    <property type="protein sequence ID" value="KAK4215229.1"/>
    <property type="molecule type" value="Genomic_DNA"/>
</dbReference>
<evidence type="ECO:0000313" key="3">
    <source>
        <dbReference type="Proteomes" id="UP001301769"/>
    </source>
</evidence>
<keyword evidence="3" id="KW-1185">Reference proteome</keyword>
<dbReference type="SUPFAM" id="SSF48403">
    <property type="entry name" value="Ankyrin repeat"/>
    <property type="match status" value="1"/>
</dbReference>
<dbReference type="SMART" id="SM00248">
    <property type="entry name" value="ANK"/>
    <property type="match status" value="4"/>
</dbReference>
<evidence type="ECO:0000313" key="2">
    <source>
        <dbReference type="EMBL" id="KAK4215229.1"/>
    </source>
</evidence>
<comment type="caution">
    <text evidence="2">The sequence shown here is derived from an EMBL/GenBank/DDBJ whole genome shotgun (WGS) entry which is preliminary data.</text>
</comment>
<dbReference type="InterPro" id="IPR051616">
    <property type="entry name" value="Cul2-RING_E3_ligase_SR"/>
</dbReference>
<dbReference type="PANTHER" id="PTHR46224:SF64">
    <property type="entry name" value="IQ MOTIF AND ANKYRIN REPEAT DOMAIN-CONTAINING PROTEIN 1"/>
    <property type="match status" value="1"/>
</dbReference>
<protein>
    <recommendedName>
        <fullName evidence="1">F-box domain-containing protein</fullName>
    </recommendedName>
</protein>
<proteinExistence type="predicted"/>
<name>A0AAN7B9A5_9PEZI</name>
<reference evidence="2" key="1">
    <citation type="journal article" date="2023" name="Mol. Phylogenet. Evol.">
        <title>Genome-scale phylogeny and comparative genomics of the fungal order Sordariales.</title>
        <authorList>
            <person name="Hensen N."/>
            <person name="Bonometti L."/>
            <person name="Westerberg I."/>
            <person name="Brannstrom I.O."/>
            <person name="Guillou S."/>
            <person name="Cros-Aarteil S."/>
            <person name="Calhoun S."/>
            <person name="Haridas S."/>
            <person name="Kuo A."/>
            <person name="Mondo S."/>
            <person name="Pangilinan J."/>
            <person name="Riley R."/>
            <person name="LaButti K."/>
            <person name="Andreopoulos B."/>
            <person name="Lipzen A."/>
            <person name="Chen C."/>
            <person name="Yan M."/>
            <person name="Daum C."/>
            <person name="Ng V."/>
            <person name="Clum A."/>
            <person name="Steindorff A."/>
            <person name="Ohm R.A."/>
            <person name="Martin F."/>
            <person name="Silar P."/>
            <person name="Natvig D.O."/>
            <person name="Lalanne C."/>
            <person name="Gautier V."/>
            <person name="Ament-Velasquez S.L."/>
            <person name="Kruys A."/>
            <person name="Hutchinson M.I."/>
            <person name="Powell A.J."/>
            <person name="Barry K."/>
            <person name="Miller A.N."/>
            <person name="Grigoriev I.V."/>
            <person name="Debuchy R."/>
            <person name="Gladieux P."/>
            <person name="Hiltunen Thoren M."/>
            <person name="Johannesson H."/>
        </authorList>
    </citation>
    <scope>NUCLEOTIDE SEQUENCE</scope>
    <source>
        <strain evidence="2">PSN293</strain>
    </source>
</reference>
<organism evidence="2 3">
    <name type="scientific">Rhypophila decipiens</name>
    <dbReference type="NCBI Taxonomy" id="261697"/>
    <lineage>
        <taxon>Eukaryota</taxon>
        <taxon>Fungi</taxon>
        <taxon>Dikarya</taxon>
        <taxon>Ascomycota</taxon>
        <taxon>Pezizomycotina</taxon>
        <taxon>Sordariomycetes</taxon>
        <taxon>Sordariomycetidae</taxon>
        <taxon>Sordariales</taxon>
        <taxon>Naviculisporaceae</taxon>
        <taxon>Rhypophila</taxon>
    </lineage>
</organism>
<dbReference type="InterPro" id="IPR002110">
    <property type="entry name" value="Ankyrin_rpt"/>
</dbReference>